<protein>
    <recommendedName>
        <fullName evidence="1">Nucleotidyl transferase domain-containing protein</fullName>
    </recommendedName>
</protein>
<accession>A0A1G2GTV7</accession>
<dbReference type="SUPFAM" id="SSF53448">
    <property type="entry name" value="Nucleotide-diphospho-sugar transferases"/>
    <property type="match status" value="1"/>
</dbReference>
<dbReference type="Pfam" id="PF00483">
    <property type="entry name" value="NTP_transferase"/>
    <property type="match status" value="1"/>
</dbReference>
<dbReference type="AlphaFoldDB" id="A0A1G2GTV7"/>
<dbReference type="STRING" id="1802126.A3B25_02105"/>
<sequence>MSLVIRQAVILSAGLGTRLRPLTDTIPKVMVPIVGKPILEHHILQFKKHGVSEFFINVHYLPKVITDYFRDGSKWGVRIVYHVEGKILGTAGGVKGFERQLDEKFFVVYGDMFSLVDYSKMSTAFQEKPADVLGMMIVGENDHPQDSDLAEVDTDLRLLKIHSKPHTELPKKWRSLDAVYVFNRKVLQYVPAGMYYEIDHQLLPDIVHRGEKFYGYETGDYLLDIGTMERYKQVEEYVRRLAKSK</sequence>
<organism evidence="2 3">
    <name type="scientific">Candidatus Ryanbacteria bacterium RIFCSPLOWO2_01_FULL_48_26</name>
    <dbReference type="NCBI Taxonomy" id="1802126"/>
    <lineage>
        <taxon>Bacteria</taxon>
        <taxon>Candidatus Ryaniibacteriota</taxon>
    </lineage>
</organism>
<evidence type="ECO:0000313" key="3">
    <source>
        <dbReference type="Proteomes" id="UP000179106"/>
    </source>
</evidence>
<feature type="domain" description="Nucleotidyl transferase" evidence="1">
    <location>
        <begin position="8"/>
        <end position="236"/>
    </location>
</feature>
<dbReference type="InterPro" id="IPR050486">
    <property type="entry name" value="Mannose-1P_guanyltransferase"/>
</dbReference>
<dbReference type="InterPro" id="IPR005835">
    <property type="entry name" value="NTP_transferase_dom"/>
</dbReference>
<evidence type="ECO:0000259" key="1">
    <source>
        <dbReference type="Pfam" id="PF00483"/>
    </source>
</evidence>
<dbReference type="EMBL" id="MHNW01000020">
    <property type="protein sequence ID" value="OGZ53391.1"/>
    <property type="molecule type" value="Genomic_DNA"/>
</dbReference>
<dbReference type="PANTHER" id="PTHR22572">
    <property type="entry name" value="SUGAR-1-PHOSPHATE GUANYL TRANSFERASE"/>
    <property type="match status" value="1"/>
</dbReference>
<dbReference type="CDD" id="cd04181">
    <property type="entry name" value="NTP_transferase"/>
    <property type="match status" value="1"/>
</dbReference>
<reference evidence="2 3" key="1">
    <citation type="journal article" date="2016" name="Nat. Commun.">
        <title>Thousands of microbial genomes shed light on interconnected biogeochemical processes in an aquifer system.</title>
        <authorList>
            <person name="Anantharaman K."/>
            <person name="Brown C.T."/>
            <person name="Hug L.A."/>
            <person name="Sharon I."/>
            <person name="Castelle C.J."/>
            <person name="Probst A.J."/>
            <person name="Thomas B.C."/>
            <person name="Singh A."/>
            <person name="Wilkins M.J."/>
            <person name="Karaoz U."/>
            <person name="Brodie E.L."/>
            <person name="Williams K.H."/>
            <person name="Hubbard S.S."/>
            <person name="Banfield J.F."/>
        </authorList>
    </citation>
    <scope>NUCLEOTIDE SEQUENCE [LARGE SCALE GENOMIC DNA]</scope>
</reference>
<dbReference type="InterPro" id="IPR029044">
    <property type="entry name" value="Nucleotide-diphossugar_trans"/>
</dbReference>
<name>A0A1G2GTV7_9BACT</name>
<evidence type="ECO:0000313" key="2">
    <source>
        <dbReference type="EMBL" id="OGZ53391.1"/>
    </source>
</evidence>
<proteinExistence type="predicted"/>
<gene>
    <name evidence="2" type="ORF">A3B25_02105</name>
</gene>
<dbReference type="Gene3D" id="3.90.550.10">
    <property type="entry name" value="Spore Coat Polysaccharide Biosynthesis Protein SpsA, Chain A"/>
    <property type="match status" value="1"/>
</dbReference>
<dbReference type="Proteomes" id="UP000179106">
    <property type="component" value="Unassembled WGS sequence"/>
</dbReference>
<comment type="caution">
    <text evidence="2">The sequence shown here is derived from an EMBL/GenBank/DDBJ whole genome shotgun (WGS) entry which is preliminary data.</text>
</comment>